<evidence type="ECO:0000256" key="3">
    <source>
        <dbReference type="ARBA" id="ARBA00022989"/>
    </source>
</evidence>
<dbReference type="GO" id="GO:0072659">
    <property type="term" value="P:protein localization to plasma membrane"/>
    <property type="evidence" value="ECO:0007669"/>
    <property type="project" value="TreeGrafter"/>
</dbReference>
<evidence type="ECO:0000256" key="4">
    <source>
        <dbReference type="ARBA" id="ARBA00023136"/>
    </source>
</evidence>
<reference evidence="8 9" key="1">
    <citation type="journal article" date="2016" name="Proc. Natl. Acad. Sci. U.S.A.">
        <title>Comparative genomics of biotechnologically important yeasts.</title>
        <authorList>
            <person name="Riley R."/>
            <person name="Haridas S."/>
            <person name="Wolfe K.H."/>
            <person name="Lopes M.R."/>
            <person name="Hittinger C.T."/>
            <person name="Goeker M."/>
            <person name="Salamov A.A."/>
            <person name="Wisecaver J.H."/>
            <person name="Long T.M."/>
            <person name="Calvey C.H."/>
            <person name="Aerts A.L."/>
            <person name="Barry K.W."/>
            <person name="Choi C."/>
            <person name="Clum A."/>
            <person name="Coughlan A.Y."/>
            <person name="Deshpande S."/>
            <person name="Douglass A.P."/>
            <person name="Hanson S.J."/>
            <person name="Klenk H.-P."/>
            <person name="LaButti K.M."/>
            <person name="Lapidus A."/>
            <person name="Lindquist E.A."/>
            <person name="Lipzen A.M."/>
            <person name="Meier-Kolthoff J.P."/>
            <person name="Ohm R.A."/>
            <person name="Otillar R.P."/>
            <person name="Pangilinan J.L."/>
            <person name="Peng Y."/>
            <person name="Rokas A."/>
            <person name="Rosa C.A."/>
            <person name="Scheuner C."/>
            <person name="Sibirny A.A."/>
            <person name="Slot J.C."/>
            <person name="Stielow J.B."/>
            <person name="Sun H."/>
            <person name="Kurtzman C.P."/>
            <person name="Blackwell M."/>
            <person name="Grigoriev I.V."/>
            <person name="Jeffries T.W."/>
        </authorList>
    </citation>
    <scope>NUCLEOTIDE SEQUENCE [LARGE SCALE GENOMIC DNA]</scope>
    <source>
        <strain evidence="8 9">DSM 6958</strain>
    </source>
</reference>
<dbReference type="PANTHER" id="PTHR28165">
    <property type="entry name" value="NON-CLASSICAL EXPORT PROTEIN 2-RELATED"/>
    <property type="match status" value="1"/>
</dbReference>
<evidence type="ECO:0000313" key="8">
    <source>
        <dbReference type="EMBL" id="ODQ64256.1"/>
    </source>
</evidence>
<evidence type="ECO:0000259" key="7">
    <source>
        <dbReference type="Pfam" id="PF01284"/>
    </source>
</evidence>
<keyword evidence="9" id="KW-1185">Reference proteome</keyword>
<evidence type="ECO:0000256" key="5">
    <source>
        <dbReference type="SAM" id="Phobius"/>
    </source>
</evidence>
<sequence length="165" mass="17591">MNIPTTILRAMLLVFLIITLGLTGSLAATAPYHGNPQVNFAVFASAFGVLVGGIIGLGIDFIPPLNRIPFVNLIGDFLNFVFTFAAACALAAGIRVHSCTNRDYLDSNWIVQGLTSRCRISQAATAFLFISAFGFLALTIYNVIAGGSEITRRRGRKGPATQPVV</sequence>
<keyword evidence="3 5" id="KW-1133">Transmembrane helix</keyword>
<proteinExistence type="predicted"/>
<keyword evidence="4 5" id="KW-0472">Membrane</keyword>
<dbReference type="GO" id="GO:0070941">
    <property type="term" value="P:eisosome assembly"/>
    <property type="evidence" value="ECO:0007669"/>
    <property type="project" value="TreeGrafter"/>
</dbReference>
<evidence type="ECO:0000256" key="2">
    <source>
        <dbReference type="ARBA" id="ARBA00022692"/>
    </source>
</evidence>
<gene>
    <name evidence="8" type="ORF">NADFUDRAFT_83801</name>
</gene>
<dbReference type="EMBL" id="KV454412">
    <property type="protein sequence ID" value="ODQ64256.1"/>
    <property type="molecule type" value="Genomic_DNA"/>
</dbReference>
<dbReference type="Proteomes" id="UP000095009">
    <property type="component" value="Unassembled WGS sequence"/>
</dbReference>
<feature type="transmembrane region" description="Helical" evidence="5">
    <location>
        <begin position="123"/>
        <end position="144"/>
    </location>
</feature>
<evidence type="ECO:0000256" key="1">
    <source>
        <dbReference type="ARBA" id="ARBA00004141"/>
    </source>
</evidence>
<evidence type="ECO:0000313" key="9">
    <source>
        <dbReference type="Proteomes" id="UP000095009"/>
    </source>
</evidence>
<dbReference type="GO" id="GO:0032126">
    <property type="term" value="C:eisosome"/>
    <property type="evidence" value="ECO:0007669"/>
    <property type="project" value="TreeGrafter"/>
</dbReference>
<protein>
    <recommendedName>
        <fullName evidence="7">MARVEL domain-containing protein</fullName>
    </recommendedName>
</protein>
<evidence type="ECO:0000256" key="6">
    <source>
        <dbReference type="SAM" id="SignalP"/>
    </source>
</evidence>
<accession>A0A1E3PFQ0</accession>
<keyword evidence="2 5" id="KW-0812">Transmembrane</keyword>
<comment type="subcellular location">
    <subcellularLocation>
        <location evidence="1">Membrane</location>
        <topology evidence="1">Multi-pass membrane protein</topology>
    </subcellularLocation>
</comment>
<dbReference type="Pfam" id="PF01284">
    <property type="entry name" value="MARVEL"/>
    <property type="match status" value="1"/>
</dbReference>
<organism evidence="8 9">
    <name type="scientific">Nadsonia fulvescens var. elongata DSM 6958</name>
    <dbReference type="NCBI Taxonomy" id="857566"/>
    <lineage>
        <taxon>Eukaryota</taxon>
        <taxon>Fungi</taxon>
        <taxon>Dikarya</taxon>
        <taxon>Ascomycota</taxon>
        <taxon>Saccharomycotina</taxon>
        <taxon>Dipodascomycetes</taxon>
        <taxon>Dipodascales</taxon>
        <taxon>Dipodascales incertae sedis</taxon>
        <taxon>Nadsonia</taxon>
    </lineage>
</organism>
<name>A0A1E3PFQ0_9ASCO</name>
<dbReference type="PANTHER" id="PTHR28165:SF1">
    <property type="entry name" value="NON-CLASSICAL EXPORT PROTEIN 2-RELATED"/>
    <property type="match status" value="1"/>
</dbReference>
<dbReference type="InterPro" id="IPR008253">
    <property type="entry name" value="Marvel"/>
</dbReference>
<feature type="transmembrane region" description="Helical" evidence="5">
    <location>
        <begin position="37"/>
        <end position="58"/>
    </location>
</feature>
<feature type="transmembrane region" description="Helical" evidence="5">
    <location>
        <begin position="70"/>
        <end position="94"/>
    </location>
</feature>
<dbReference type="AlphaFoldDB" id="A0A1E3PFQ0"/>
<dbReference type="OrthoDB" id="5423111at2759"/>
<keyword evidence="6" id="KW-0732">Signal</keyword>
<feature type="chain" id="PRO_5009133822" description="MARVEL domain-containing protein" evidence="6">
    <location>
        <begin position="28"/>
        <end position="165"/>
    </location>
</feature>
<feature type="domain" description="MARVEL" evidence="7">
    <location>
        <begin position="4"/>
        <end position="140"/>
    </location>
</feature>
<dbReference type="GO" id="GO:0005886">
    <property type="term" value="C:plasma membrane"/>
    <property type="evidence" value="ECO:0007669"/>
    <property type="project" value="TreeGrafter"/>
</dbReference>
<dbReference type="InterPro" id="IPR052649">
    <property type="entry name" value="NCE102-like"/>
</dbReference>
<feature type="signal peptide" evidence="6">
    <location>
        <begin position="1"/>
        <end position="27"/>
    </location>
</feature>